<comment type="function">
    <text evidence="1">May be involved in a process influencing telomere capping.</text>
</comment>
<evidence type="ECO:0000259" key="9">
    <source>
        <dbReference type="SMART" id="SM01312"/>
    </source>
</evidence>
<evidence type="ECO:0000256" key="3">
    <source>
        <dbReference type="ARBA" id="ARBA00004496"/>
    </source>
</evidence>
<evidence type="ECO:0000256" key="1">
    <source>
        <dbReference type="ARBA" id="ARBA00002738"/>
    </source>
</evidence>
<accession>A0A1E3PZZ8</accession>
<sequence>MSYAMSRTTQSSMNSFSTGSRQINPDGPSQPQRERSDRYNPPRSPPRIRDDNRVSTKYADSIHGGTGSRDISRPRSSPKPLSRYIDVTNLEGEDEVRGSQVKRQKTPTNVPSVPQAMSAATLSNFMSASPPQSSSFSSTLVVPFNEMVQSALQNPNKVIRTSEWQSGGTGPLRTSWSRQSSQGGSQPSQSSLRLSPRPDQPRPSTSQVEHGTTSRTYKKFRKTRHIRGHGASVEVSDNEQEERPTQMRRNPGAGSSPDELSTAQVSDMSSQQASPEKPGIKLDLFKQLMEASTTMINEANQKVVDITIPDRAIDDNDYLSSSPASSQLAAIEAIEMKHSVNEHERAIRNFDDKIQLRTCPMCGMEVSDAVRDRFKVVPDSLRRSYAICISHRRESTLADSKGKNYPTELDEANLAERAEKYVAILTDIINESRPSIFQEKAKAGALALGGRRVDALGQMEDGLGDLLPGYYGLKGNSVLLRVALRSSESAIRRASRRNRWITNVSITGYASAVLVPELAIRLIMEDHNVDEETAEKIRQESIEYGRVVFGHERDVVDQSDNDQCEDQSKANKQSKKKKKGDKDKDKLNKKKPESKKKYVDDIKMSTAPLSPESVTDIPSSASLMEATSMPKVTADGADRQDVKNCQSTMNEEVNGKPKCAVTGYEFNPTKPSVLTPAAAAYEDDLAKTDNVVAASLDILKMFDLQKQT</sequence>
<feature type="compositionally biased region" description="Polar residues" evidence="8">
    <location>
        <begin position="258"/>
        <end position="274"/>
    </location>
</feature>
<name>A0A1E3PZZ8_LIPST</name>
<dbReference type="OrthoDB" id="128308at2759"/>
<dbReference type="SMART" id="SM01312">
    <property type="entry name" value="RTC4"/>
    <property type="match status" value="1"/>
</dbReference>
<evidence type="ECO:0000256" key="4">
    <source>
        <dbReference type="ARBA" id="ARBA00009461"/>
    </source>
</evidence>
<dbReference type="STRING" id="675824.A0A1E3PZZ8"/>
<gene>
    <name evidence="10" type="ORF">LIPSTDRAFT_168589</name>
</gene>
<evidence type="ECO:0000256" key="2">
    <source>
        <dbReference type="ARBA" id="ARBA00004123"/>
    </source>
</evidence>
<reference evidence="10 11" key="1">
    <citation type="journal article" date="2016" name="Proc. Natl. Acad. Sci. U.S.A.">
        <title>Comparative genomics of biotechnologically important yeasts.</title>
        <authorList>
            <person name="Riley R."/>
            <person name="Haridas S."/>
            <person name="Wolfe K.H."/>
            <person name="Lopes M.R."/>
            <person name="Hittinger C.T."/>
            <person name="Goeker M."/>
            <person name="Salamov A.A."/>
            <person name="Wisecaver J.H."/>
            <person name="Long T.M."/>
            <person name="Calvey C.H."/>
            <person name="Aerts A.L."/>
            <person name="Barry K.W."/>
            <person name="Choi C."/>
            <person name="Clum A."/>
            <person name="Coughlan A.Y."/>
            <person name="Deshpande S."/>
            <person name="Douglass A.P."/>
            <person name="Hanson S.J."/>
            <person name="Klenk H.-P."/>
            <person name="LaButti K.M."/>
            <person name="Lapidus A."/>
            <person name="Lindquist E.A."/>
            <person name="Lipzen A.M."/>
            <person name="Meier-Kolthoff J.P."/>
            <person name="Ohm R.A."/>
            <person name="Otillar R.P."/>
            <person name="Pangilinan J.L."/>
            <person name="Peng Y."/>
            <person name="Rokas A."/>
            <person name="Rosa C.A."/>
            <person name="Scheuner C."/>
            <person name="Sibirny A.A."/>
            <person name="Slot J.C."/>
            <person name="Stielow J.B."/>
            <person name="Sun H."/>
            <person name="Kurtzman C.P."/>
            <person name="Blackwell M."/>
            <person name="Grigoriev I.V."/>
            <person name="Jeffries T.W."/>
        </authorList>
    </citation>
    <scope>NUCLEOTIDE SEQUENCE [LARGE SCALE GENOMIC DNA]</scope>
    <source>
        <strain evidence="10 11">NRRL Y-11557</strain>
    </source>
</reference>
<dbReference type="PANTHER" id="PTHR41391:SF1">
    <property type="entry name" value="RESTRICTION OF TELOMERE CAPPING PROTEIN 4"/>
    <property type="match status" value="1"/>
</dbReference>
<dbReference type="Pfam" id="PF14474">
    <property type="entry name" value="RTC4"/>
    <property type="match status" value="1"/>
</dbReference>
<comment type="similarity">
    <text evidence="4">Belongs to the RTC4 family.</text>
</comment>
<keyword evidence="7" id="KW-0539">Nucleus</keyword>
<protein>
    <recommendedName>
        <fullName evidence="5">Restriction of telomere capping protein 4</fullName>
    </recommendedName>
</protein>
<feature type="region of interest" description="Disordered" evidence="8">
    <location>
        <begin position="555"/>
        <end position="616"/>
    </location>
</feature>
<evidence type="ECO:0000256" key="6">
    <source>
        <dbReference type="ARBA" id="ARBA00022490"/>
    </source>
</evidence>
<dbReference type="AlphaFoldDB" id="A0A1E3PZZ8"/>
<feature type="compositionally biased region" description="Polar residues" evidence="8">
    <location>
        <begin position="202"/>
        <end position="215"/>
    </location>
</feature>
<feature type="domain" description="Restriction of telomere capping protein 4 C-terminal" evidence="9">
    <location>
        <begin position="428"/>
        <end position="551"/>
    </location>
</feature>
<feature type="region of interest" description="Disordered" evidence="8">
    <location>
        <begin position="158"/>
        <end position="279"/>
    </location>
</feature>
<dbReference type="InterPro" id="IPR028094">
    <property type="entry name" value="RTC4_C"/>
</dbReference>
<feature type="compositionally biased region" description="Polar residues" evidence="8">
    <location>
        <begin position="1"/>
        <end position="31"/>
    </location>
</feature>
<dbReference type="GO" id="GO:0005737">
    <property type="term" value="C:cytoplasm"/>
    <property type="evidence" value="ECO:0007669"/>
    <property type="project" value="UniProtKB-SubCell"/>
</dbReference>
<feature type="compositionally biased region" description="Low complexity" evidence="8">
    <location>
        <begin position="74"/>
        <end position="83"/>
    </location>
</feature>
<evidence type="ECO:0000256" key="5">
    <source>
        <dbReference type="ARBA" id="ARBA00015162"/>
    </source>
</evidence>
<feature type="region of interest" description="Disordered" evidence="8">
    <location>
        <begin position="1"/>
        <end position="113"/>
    </location>
</feature>
<evidence type="ECO:0000256" key="8">
    <source>
        <dbReference type="SAM" id="MobiDB-lite"/>
    </source>
</evidence>
<dbReference type="GO" id="GO:0005634">
    <property type="term" value="C:nucleus"/>
    <property type="evidence" value="ECO:0007669"/>
    <property type="project" value="UniProtKB-SubCell"/>
</dbReference>
<dbReference type="InterPro" id="IPR039024">
    <property type="entry name" value="RTC4"/>
</dbReference>
<evidence type="ECO:0000256" key="7">
    <source>
        <dbReference type="ARBA" id="ARBA00023242"/>
    </source>
</evidence>
<dbReference type="Proteomes" id="UP000094385">
    <property type="component" value="Unassembled WGS sequence"/>
</dbReference>
<proteinExistence type="inferred from homology"/>
<keyword evidence="11" id="KW-1185">Reference proteome</keyword>
<organism evidence="10 11">
    <name type="scientific">Lipomyces starkeyi NRRL Y-11557</name>
    <dbReference type="NCBI Taxonomy" id="675824"/>
    <lineage>
        <taxon>Eukaryota</taxon>
        <taxon>Fungi</taxon>
        <taxon>Dikarya</taxon>
        <taxon>Ascomycota</taxon>
        <taxon>Saccharomycotina</taxon>
        <taxon>Lipomycetes</taxon>
        <taxon>Lipomycetales</taxon>
        <taxon>Lipomycetaceae</taxon>
        <taxon>Lipomyces</taxon>
    </lineage>
</organism>
<evidence type="ECO:0000313" key="11">
    <source>
        <dbReference type="Proteomes" id="UP000094385"/>
    </source>
</evidence>
<dbReference type="EMBL" id="KV454300">
    <property type="protein sequence ID" value="ODQ70492.1"/>
    <property type="molecule type" value="Genomic_DNA"/>
</dbReference>
<keyword evidence="6" id="KW-0963">Cytoplasm</keyword>
<feature type="compositionally biased region" description="Polar residues" evidence="8">
    <location>
        <begin position="162"/>
        <end position="176"/>
    </location>
</feature>
<feature type="compositionally biased region" description="Low complexity" evidence="8">
    <location>
        <begin position="177"/>
        <end position="197"/>
    </location>
</feature>
<dbReference type="PANTHER" id="PTHR41391">
    <property type="entry name" value="RESTRICTION OF TELOMERE CAPPING PROTEIN 4"/>
    <property type="match status" value="1"/>
</dbReference>
<feature type="compositionally biased region" description="Basic residues" evidence="8">
    <location>
        <begin position="216"/>
        <end position="228"/>
    </location>
</feature>
<evidence type="ECO:0000313" key="10">
    <source>
        <dbReference type="EMBL" id="ODQ70492.1"/>
    </source>
</evidence>
<comment type="subcellular location">
    <subcellularLocation>
        <location evidence="3">Cytoplasm</location>
    </subcellularLocation>
    <subcellularLocation>
        <location evidence="2">Nucleus</location>
    </subcellularLocation>
</comment>